<accession>A0A0C9Y4Q3</accession>
<organism evidence="1 2">
    <name type="scientific">Pisolithus microcarpus 441</name>
    <dbReference type="NCBI Taxonomy" id="765257"/>
    <lineage>
        <taxon>Eukaryota</taxon>
        <taxon>Fungi</taxon>
        <taxon>Dikarya</taxon>
        <taxon>Basidiomycota</taxon>
        <taxon>Agaricomycotina</taxon>
        <taxon>Agaricomycetes</taxon>
        <taxon>Agaricomycetidae</taxon>
        <taxon>Boletales</taxon>
        <taxon>Sclerodermatineae</taxon>
        <taxon>Pisolithaceae</taxon>
        <taxon>Pisolithus</taxon>
    </lineage>
</organism>
<reference evidence="1 2" key="1">
    <citation type="submission" date="2014-04" db="EMBL/GenBank/DDBJ databases">
        <authorList>
            <consortium name="DOE Joint Genome Institute"/>
            <person name="Kuo A."/>
            <person name="Kohler A."/>
            <person name="Costa M.D."/>
            <person name="Nagy L.G."/>
            <person name="Floudas D."/>
            <person name="Copeland A."/>
            <person name="Barry K.W."/>
            <person name="Cichocki N."/>
            <person name="Veneault-Fourrey C."/>
            <person name="LaButti K."/>
            <person name="Lindquist E.A."/>
            <person name="Lipzen A."/>
            <person name="Lundell T."/>
            <person name="Morin E."/>
            <person name="Murat C."/>
            <person name="Sun H."/>
            <person name="Tunlid A."/>
            <person name="Henrissat B."/>
            <person name="Grigoriev I.V."/>
            <person name="Hibbett D.S."/>
            <person name="Martin F."/>
            <person name="Nordberg H.P."/>
            <person name="Cantor M.N."/>
            <person name="Hua S.X."/>
        </authorList>
    </citation>
    <scope>NUCLEOTIDE SEQUENCE [LARGE SCALE GENOMIC DNA]</scope>
    <source>
        <strain evidence="1 2">441</strain>
    </source>
</reference>
<dbReference type="EMBL" id="KN833780">
    <property type="protein sequence ID" value="KIK19680.1"/>
    <property type="molecule type" value="Genomic_DNA"/>
</dbReference>
<dbReference type="AlphaFoldDB" id="A0A0C9Y4Q3"/>
<evidence type="ECO:0000313" key="2">
    <source>
        <dbReference type="Proteomes" id="UP000054018"/>
    </source>
</evidence>
<evidence type="ECO:0000313" key="1">
    <source>
        <dbReference type="EMBL" id="KIK19680.1"/>
    </source>
</evidence>
<dbReference type="HOGENOM" id="CLU_2905070_0_0_1"/>
<sequence>MSAELWKYVFSDLLWAAIAGLEVFSSFIPYRAPNLLQSCKPSPERVDTGLCPRLVPKSLGRS</sequence>
<protein>
    <submittedName>
        <fullName evidence="1">Unplaced genomic scaffold scaffold_96, whole genome shotgun sequence</fullName>
    </submittedName>
</protein>
<gene>
    <name evidence="1" type="ORF">PISMIDRAFT_682856</name>
</gene>
<keyword evidence="2" id="KW-1185">Reference proteome</keyword>
<dbReference type="Proteomes" id="UP000054018">
    <property type="component" value="Unassembled WGS sequence"/>
</dbReference>
<name>A0A0C9Y4Q3_9AGAM</name>
<proteinExistence type="predicted"/>
<reference evidence="2" key="2">
    <citation type="submission" date="2015-01" db="EMBL/GenBank/DDBJ databases">
        <title>Evolutionary Origins and Diversification of the Mycorrhizal Mutualists.</title>
        <authorList>
            <consortium name="DOE Joint Genome Institute"/>
            <consortium name="Mycorrhizal Genomics Consortium"/>
            <person name="Kohler A."/>
            <person name="Kuo A."/>
            <person name="Nagy L.G."/>
            <person name="Floudas D."/>
            <person name="Copeland A."/>
            <person name="Barry K.W."/>
            <person name="Cichocki N."/>
            <person name="Veneault-Fourrey C."/>
            <person name="LaButti K."/>
            <person name="Lindquist E.A."/>
            <person name="Lipzen A."/>
            <person name="Lundell T."/>
            <person name="Morin E."/>
            <person name="Murat C."/>
            <person name="Riley R."/>
            <person name="Ohm R."/>
            <person name="Sun H."/>
            <person name="Tunlid A."/>
            <person name="Henrissat B."/>
            <person name="Grigoriev I.V."/>
            <person name="Hibbett D.S."/>
            <person name="Martin F."/>
        </authorList>
    </citation>
    <scope>NUCLEOTIDE SEQUENCE [LARGE SCALE GENOMIC DNA]</scope>
    <source>
        <strain evidence="2">441</strain>
    </source>
</reference>